<organism evidence="3 4">
    <name type="scientific">Aureobasidium pullulans</name>
    <name type="common">Black yeast</name>
    <name type="synonym">Pullularia pullulans</name>
    <dbReference type="NCBI Taxonomy" id="5580"/>
    <lineage>
        <taxon>Eukaryota</taxon>
        <taxon>Fungi</taxon>
        <taxon>Dikarya</taxon>
        <taxon>Ascomycota</taxon>
        <taxon>Pezizomycotina</taxon>
        <taxon>Dothideomycetes</taxon>
        <taxon>Dothideomycetidae</taxon>
        <taxon>Dothideales</taxon>
        <taxon>Saccotheciaceae</taxon>
        <taxon>Aureobasidium</taxon>
    </lineage>
</organism>
<evidence type="ECO:0000256" key="1">
    <source>
        <dbReference type="ARBA" id="ARBA00038350"/>
    </source>
</evidence>
<name>A0ABR0T863_AURPU</name>
<reference evidence="3 4" key="1">
    <citation type="submission" date="2023-11" db="EMBL/GenBank/DDBJ databases">
        <title>Draft genome sequence and annotation of the polyextremotolerant black yeast-like fungus Aureobasidium pullulans NRRL 62042.</title>
        <authorList>
            <person name="Dielentheis-Frenken M.R.E."/>
            <person name="Wibberg D."/>
            <person name="Blank L.M."/>
            <person name="Tiso T."/>
        </authorList>
    </citation>
    <scope>NUCLEOTIDE SEQUENCE [LARGE SCALE GENOMIC DNA]</scope>
    <source>
        <strain evidence="3 4">NRRL 62042</strain>
    </source>
</reference>
<evidence type="ECO:0000313" key="4">
    <source>
        <dbReference type="Proteomes" id="UP001341245"/>
    </source>
</evidence>
<dbReference type="InterPro" id="IPR036551">
    <property type="entry name" value="Flavin_trans-like"/>
</dbReference>
<accession>A0ABR0T863</accession>
<dbReference type="EMBL" id="JASGXD010000016">
    <property type="protein sequence ID" value="KAK6000623.1"/>
    <property type="molecule type" value="Genomic_DNA"/>
</dbReference>
<dbReference type="PANTHER" id="PTHR14359:SF21">
    <property type="entry name" value="FLAVOPROTEIN DOMAIN-CONTAINING PROTEIN"/>
    <property type="match status" value="1"/>
</dbReference>
<sequence length="580" mass="65413">MAQNAITVPDIQTAEAMTPRSLNVVVASTGCTDANIITKLLPQLVSLPECSVRAVLDPGSHGADLIAASNDCLAIPNVSRTHMKSTGDVIDIEKEAFDLCQWADLLVLAPIDANNLAKMLHGDTDNLVLEILRSWNVSKKIVMVPGMSSLMWENPMTKKQLTKIKRKWNWIQVIQPLLWTFENDRKKVTSWDALDEVVDTARNQVDLMNIGHGVHVTPNASSTTFKASSKKSRTVLPPELWSMIIDATNDWELAKTLHIYTNLEPPSEWQQHASARGPTTYMEQLEWTLLTGNLTDLKKFIADNSVPRWLSRLCIKLIMRFSMTSVLSYLESHHKDLFWTTFDGTFLPDKASSVFGRVEILEYWNTSAWFLNKKYTAETLDGASRQGFVDVLDWWKKSGLTLIFTEAALEQASSSGHIEVLEWWRELSQRHQHTSSPDDDSKPIRLKPGKSICYASQSGNADVVRWWVNSGIPFPHEDSVAKLASTHGHVEVLKVWHAVKGSKMIFDNQVLVGATKMGHVNVLEWWKQSGLRVEYKTCDVEEALEDGVEGRKGMEVRRWWARNGLNLGVGTSEWMKPKVL</sequence>
<gene>
    <name evidence="3" type="ORF">QM012_003348</name>
</gene>
<evidence type="ECO:0000313" key="3">
    <source>
        <dbReference type="EMBL" id="KAK6000623.1"/>
    </source>
</evidence>
<feature type="domain" description="Flavoprotein" evidence="2">
    <location>
        <begin position="23"/>
        <end position="169"/>
    </location>
</feature>
<dbReference type="PANTHER" id="PTHR14359">
    <property type="entry name" value="HOMO-OLIGOMERIC FLAVIN CONTAINING CYS DECARBOXYLASE FAMILY"/>
    <property type="match status" value="1"/>
</dbReference>
<dbReference type="Pfam" id="PF02441">
    <property type="entry name" value="Flavoprotein"/>
    <property type="match status" value="1"/>
</dbReference>
<dbReference type="Proteomes" id="UP001341245">
    <property type="component" value="Unassembled WGS sequence"/>
</dbReference>
<keyword evidence="4" id="KW-1185">Reference proteome</keyword>
<comment type="caution">
    <text evidence="3">The sequence shown here is derived from an EMBL/GenBank/DDBJ whole genome shotgun (WGS) entry which is preliminary data.</text>
</comment>
<dbReference type="Gene3D" id="3.40.50.1950">
    <property type="entry name" value="Flavin prenyltransferase-like"/>
    <property type="match status" value="1"/>
</dbReference>
<comment type="similarity">
    <text evidence="1">Belongs to the HFCD (homooligomeric flavin containing Cys decarboxylase) superfamily.</text>
</comment>
<protein>
    <recommendedName>
        <fullName evidence="2">Flavoprotein domain-containing protein</fullName>
    </recommendedName>
</protein>
<dbReference type="SUPFAM" id="SSF140860">
    <property type="entry name" value="Pseudo ankyrin repeat-like"/>
    <property type="match status" value="1"/>
</dbReference>
<evidence type="ECO:0000259" key="2">
    <source>
        <dbReference type="Pfam" id="PF02441"/>
    </source>
</evidence>
<proteinExistence type="inferred from homology"/>
<dbReference type="InterPro" id="IPR003382">
    <property type="entry name" value="Flavoprotein"/>
</dbReference>
<dbReference type="SUPFAM" id="SSF52507">
    <property type="entry name" value="Homo-oligomeric flavin-containing Cys decarboxylases, HFCD"/>
    <property type="match status" value="1"/>
</dbReference>